<feature type="transmembrane region" description="Helical" evidence="1">
    <location>
        <begin position="29"/>
        <end position="48"/>
    </location>
</feature>
<keyword evidence="1" id="KW-0812">Transmembrane</keyword>
<keyword evidence="1" id="KW-1133">Transmembrane helix</keyword>
<accession>A0ABT1IS41</accession>
<dbReference type="EMBL" id="JAMZDX010000001">
    <property type="protein sequence ID" value="MCP2307814.1"/>
    <property type="molecule type" value="Genomic_DNA"/>
</dbReference>
<sequence length="81" mass="8260">MRGAWALRGVLLVLAGTLGWILLLGGTVGSGGAALGIFAAGGWGLALVPIHTREAHARTGELRQGLGELRGHPLEREPDGG</sequence>
<proteinExistence type="predicted"/>
<keyword evidence="1" id="KW-0472">Membrane</keyword>
<keyword evidence="3" id="KW-1185">Reference proteome</keyword>
<name>A0ABT1IS41_9ACTN</name>
<dbReference type="Proteomes" id="UP001206483">
    <property type="component" value="Unassembled WGS sequence"/>
</dbReference>
<protein>
    <recommendedName>
        <fullName evidence="4">DUF4229 domain-containing protein</fullName>
    </recommendedName>
</protein>
<evidence type="ECO:0000313" key="2">
    <source>
        <dbReference type="EMBL" id="MCP2307814.1"/>
    </source>
</evidence>
<dbReference type="RefSeq" id="WP_253793954.1">
    <property type="nucleotide sequence ID" value="NZ_BAAAUB010000055.1"/>
</dbReference>
<gene>
    <name evidence="2" type="ORF">FHR36_000906</name>
</gene>
<evidence type="ECO:0000256" key="1">
    <source>
        <dbReference type="SAM" id="Phobius"/>
    </source>
</evidence>
<organism evidence="2 3">
    <name type="scientific">Kitasatospora paracochleata</name>
    <dbReference type="NCBI Taxonomy" id="58354"/>
    <lineage>
        <taxon>Bacteria</taxon>
        <taxon>Bacillati</taxon>
        <taxon>Actinomycetota</taxon>
        <taxon>Actinomycetes</taxon>
        <taxon>Kitasatosporales</taxon>
        <taxon>Streptomycetaceae</taxon>
        <taxon>Kitasatospora</taxon>
    </lineage>
</organism>
<comment type="caution">
    <text evidence="2">The sequence shown here is derived from an EMBL/GenBank/DDBJ whole genome shotgun (WGS) entry which is preliminary data.</text>
</comment>
<reference evidence="2 3" key="1">
    <citation type="submission" date="2022-06" db="EMBL/GenBank/DDBJ databases">
        <title>Sequencing the genomes of 1000 actinobacteria strains.</title>
        <authorList>
            <person name="Klenk H.-P."/>
        </authorList>
    </citation>
    <scope>NUCLEOTIDE SEQUENCE [LARGE SCALE GENOMIC DNA]</scope>
    <source>
        <strain evidence="2 3">DSM 41656</strain>
    </source>
</reference>
<evidence type="ECO:0008006" key="4">
    <source>
        <dbReference type="Google" id="ProtNLM"/>
    </source>
</evidence>
<evidence type="ECO:0000313" key="3">
    <source>
        <dbReference type="Proteomes" id="UP001206483"/>
    </source>
</evidence>